<feature type="region of interest" description="Disordered" evidence="1">
    <location>
        <begin position="104"/>
        <end position="137"/>
    </location>
</feature>
<dbReference type="OrthoDB" id="6252479at2759"/>
<feature type="compositionally biased region" description="Basic and acidic residues" evidence="1">
    <location>
        <begin position="121"/>
        <end position="137"/>
    </location>
</feature>
<dbReference type="Proteomes" id="UP000281406">
    <property type="component" value="Unassembled WGS sequence"/>
</dbReference>
<evidence type="ECO:0000256" key="1">
    <source>
        <dbReference type="SAM" id="MobiDB-lite"/>
    </source>
</evidence>
<gene>
    <name evidence="2" type="ORF">DPX16_18870</name>
</gene>
<reference evidence="2 3" key="1">
    <citation type="submission" date="2018-10" db="EMBL/GenBank/DDBJ databases">
        <title>Genome assembly for a Yunnan-Guizhou Plateau 3E fish, Anabarilius grahami (Regan), and its evolutionary and genetic applications.</title>
        <authorList>
            <person name="Jiang W."/>
        </authorList>
    </citation>
    <scope>NUCLEOTIDE SEQUENCE [LARGE SCALE GENOMIC DNA]</scope>
    <source>
        <strain evidence="2">AG-KIZ</strain>
        <tissue evidence="2">Muscle</tissue>
    </source>
</reference>
<dbReference type="EMBL" id="RJVU01036043">
    <property type="protein sequence ID" value="ROL47072.1"/>
    <property type="molecule type" value="Genomic_DNA"/>
</dbReference>
<proteinExistence type="predicted"/>
<name>A0A3N0YLD3_ANAGA</name>
<comment type="caution">
    <text evidence="2">The sequence shown here is derived from an EMBL/GenBank/DDBJ whole genome shotgun (WGS) entry which is preliminary data.</text>
</comment>
<protein>
    <submittedName>
        <fullName evidence="2">Protocadherin-19</fullName>
    </submittedName>
</protein>
<organism evidence="2 3">
    <name type="scientific">Anabarilius grahami</name>
    <name type="common">Kanglang fish</name>
    <name type="synonym">Barilius grahami</name>
    <dbReference type="NCBI Taxonomy" id="495550"/>
    <lineage>
        <taxon>Eukaryota</taxon>
        <taxon>Metazoa</taxon>
        <taxon>Chordata</taxon>
        <taxon>Craniata</taxon>
        <taxon>Vertebrata</taxon>
        <taxon>Euteleostomi</taxon>
        <taxon>Actinopterygii</taxon>
        <taxon>Neopterygii</taxon>
        <taxon>Teleostei</taxon>
        <taxon>Ostariophysi</taxon>
        <taxon>Cypriniformes</taxon>
        <taxon>Xenocyprididae</taxon>
        <taxon>Xenocypridinae</taxon>
        <taxon>Xenocypridinae incertae sedis</taxon>
        <taxon>Anabarilius</taxon>
    </lineage>
</organism>
<evidence type="ECO:0000313" key="2">
    <source>
        <dbReference type="EMBL" id="ROL47072.1"/>
    </source>
</evidence>
<sequence length="228" mass="25565">MKPRWSVPVFTGAVWNETSGLEMLQTHQKDGRVKREGFKGVGGKKTMKIKVKEGLHVIEGKRETILSSEESTAYVYINEEYSSVGCLALRHYKEIPSGACGRTDWDSTSTFKDMEGNSLKDSGHEESDQTDSEHDVQRGHYADTAVNDVLNMTVPPNNSQLPDQEEIEELWQLNLQLLSSSMFHSECPRPRESFIHQFLFPHGLVSPPMPQDFTLPPPPSAPSVDSGF</sequence>
<accession>A0A3N0YLD3</accession>
<keyword evidence="3" id="KW-1185">Reference proteome</keyword>
<dbReference type="AlphaFoldDB" id="A0A3N0YLD3"/>
<evidence type="ECO:0000313" key="3">
    <source>
        <dbReference type="Proteomes" id="UP000281406"/>
    </source>
</evidence>